<protein>
    <submittedName>
        <fullName evidence="3">IS3 family transposase</fullName>
    </submittedName>
</protein>
<evidence type="ECO:0000256" key="1">
    <source>
        <dbReference type="SAM" id="Coils"/>
    </source>
</evidence>
<dbReference type="AlphaFoldDB" id="A0A9X4LEN6"/>
<feature type="domain" description="Integrase catalytic" evidence="2">
    <location>
        <begin position="199"/>
        <end position="359"/>
    </location>
</feature>
<dbReference type="Pfam" id="PF01527">
    <property type="entry name" value="HTH_Tnp_1"/>
    <property type="match status" value="1"/>
</dbReference>
<dbReference type="NCBIfam" id="NF033516">
    <property type="entry name" value="transpos_IS3"/>
    <property type="match status" value="1"/>
</dbReference>
<organism evidence="3 4">
    <name type="scientific">Pelomonas aquatica</name>
    <dbReference type="NCBI Taxonomy" id="431058"/>
    <lineage>
        <taxon>Bacteria</taxon>
        <taxon>Pseudomonadati</taxon>
        <taxon>Pseudomonadota</taxon>
        <taxon>Betaproteobacteria</taxon>
        <taxon>Burkholderiales</taxon>
        <taxon>Sphaerotilaceae</taxon>
        <taxon>Roseateles</taxon>
    </lineage>
</organism>
<evidence type="ECO:0000313" key="3">
    <source>
        <dbReference type="EMBL" id="MDG0861621.1"/>
    </source>
</evidence>
<dbReference type="EMBL" id="SGUG01000004">
    <property type="protein sequence ID" value="MDG0861621.1"/>
    <property type="molecule type" value="Genomic_DNA"/>
</dbReference>
<gene>
    <name evidence="3" type="ORF">EXJ73_03925</name>
</gene>
<dbReference type="PANTHER" id="PTHR47515:SF2">
    <property type="entry name" value="INTEGRASE CORE DOMAIN PROTEIN"/>
    <property type="match status" value="1"/>
</dbReference>
<dbReference type="InterPro" id="IPR009057">
    <property type="entry name" value="Homeodomain-like_sf"/>
</dbReference>
<keyword evidence="4" id="KW-1185">Reference proteome</keyword>
<dbReference type="InterPro" id="IPR001584">
    <property type="entry name" value="Integrase_cat-core"/>
</dbReference>
<dbReference type="Proteomes" id="UP001152766">
    <property type="component" value="Unassembled WGS sequence"/>
</dbReference>
<evidence type="ECO:0000313" key="4">
    <source>
        <dbReference type="Proteomes" id="UP001152766"/>
    </source>
</evidence>
<dbReference type="Pfam" id="PF13683">
    <property type="entry name" value="rve_3"/>
    <property type="match status" value="1"/>
</dbReference>
<dbReference type="PANTHER" id="PTHR47515">
    <property type="entry name" value="LOW CALCIUM RESPONSE LOCUS PROTEIN T"/>
    <property type="match status" value="1"/>
</dbReference>
<comment type="caution">
    <text evidence="3">The sequence shown here is derived from an EMBL/GenBank/DDBJ whole genome shotgun (WGS) entry which is preliminary data.</text>
</comment>
<dbReference type="GO" id="GO:0003677">
    <property type="term" value="F:DNA binding"/>
    <property type="evidence" value="ECO:0007669"/>
    <property type="project" value="InterPro"/>
</dbReference>
<dbReference type="InterPro" id="IPR036397">
    <property type="entry name" value="RNaseH_sf"/>
</dbReference>
<name>A0A9X4LEN6_9BURK</name>
<dbReference type="InterPro" id="IPR048020">
    <property type="entry name" value="Transpos_IS3"/>
</dbReference>
<feature type="coiled-coil region" evidence="1">
    <location>
        <begin position="49"/>
        <end position="76"/>
    </location>
</feature>
<dbReference type="SUPFAM" id="SSF46689">
    <property type="entry name" value="Homeodomain-like"/>
    <property type="match status" value="1"/>
</dbReference>
<dbReference type="GO" id="GO:0004803">
    <property type="term" value="F:transposase activity"/>
    <property type="evidence" value="ECO:0007669"/>
    <property type="project" value="InterPro"/>
</dbReference>
<accession>A0A9X4LEN6</accession>
<proteinExistence type="predicted"/>
<dbReference type="GO" id="GO:0015074">
    <property type="term" value="P:DNA integration"/>
    <property type="evidence" value="ECO:0007669"/>
    <property type="project" value="InterPro"/>
</dbReference>
<keyword evidence="1" id="KW-0175">Coiled coil</keyword>
<evidence type="ECO:0000259" key="2">
    <source>
        <dbReference type="PROSITE" id="PS50994"/>
    </source>
</evidence>
<dbReference type="InterPro" id="IPR002514">
    <property type="entry name" value="Transposase_8"/>
</dbReference>
<dbReference type="SUPFAM" id="SSF53098">
    <property type="entry name" value="Ribonuclease H-like"/>
    <property type="match status" value="1"/>
</dbReference>
<dbReference type="Gene3D" id="3.30.420.10">
    <property type="entry name" value="Ribonuclease H-like superfamily/Ribonuclease H"/>
    <property type="match status" value="1"/>
</dbReference>
<dbReference type="PROSITE" id="PS50994">
    <property type="entry name" value="INTEGRASE"/>
    <property type="match status" value="1"/>
</dbReference>
<reference evidence="3" key="1">
    <citation type="submission" date="2019-02" db="EMBL/GenBank/DDBJ databases">
        <title>Draft genome of the type strain Pelomonas aquatica CCUG 52575T.</title>
        <authorList>
            <person name="Gomila M."/>
            <person name="Lalucat J."/>
        </authorList>
    </citation>
    <scope>NUCLEOTIDE SEQUENCE</scope>
    <source>
        <strain evidence="3">CCUG 52575</strain>
    </source>
</reference>
<dbReference type="GO" id="GO:0006313">
    <property type="term" value="P:DNA transposition"/>
    <property type="evidence" value="ECO:0007669"/>
    <property type="project" value="InterPro"/>
</dbReference>
<dbReference type="InterPro" id="IPR012337">
    <property type="entry name" value="RNaseH-like_sf"/>
</dbReference>
<sequence>MKKSRFTDSQIVAVLKEVELGAKVGETCRKHGISEPTYYKWKSQFAGMNVSSLAQLRELQEENARLKRMYAELALMHTALKDVVERKPLTPALRAQLVQSLVDDHGFSQRQACKASGIARSTLRYRAAPRDDAGVTEFVQQHIAVNPRHGFGLLYDSARHQAKPWGKTVLWRVYCQLKLNLPRRGKKRLPARIKRPLDQAYEPNQHWSCDFMADALWSGRRFRTFNVIDEFNREALRIEVDTSLPAARVIRALSELVEVRGAPLSIRMDNGPEFIANALAEWAKTHGIELRHIQPGKPTQNAYVERFNKTYRTEVLDCYVFESLAEVRAMTADWLHRYNHHRPHEALGRIPPAEYRAKLFPNLYF</sequence>